<reference evidence="2" key="1">
    <citation type="journal article" date="2020" name="mSystems">
        <title>Genome- and Community-Level Interaction Insights into Carbon Utilization and Element Cycling Functions of Hydrothermarchaeota in Hydrothermal Sediment.</title>
        <authorList>
            <person name="Zhou Z."/>
            <person name="Liu Y."/>
            <person name="Xu W."/>
            <person name="Pan J."/>
            <person name="Luo Z.H."/>
            <person name="Li M."/>
        </authorList>
    </citation>
    <scope>NUCLEOTIDE SEQUENCE [LARGE SCALE GENOMIC DNA]</scope>
    <source>
        <strain evidence="2">HyVt-151</strain>
    </source>
</reference>
<keyword evidence="1" id="KW-0812">Transmembrane</keyword>
<feature type="transmembrane region" description="Helical" evidence="1">
    <location>
        <begin position="40"/>
        <end position="61"/>
    </location>
</feature>
<accession>A0A7C0TYV0</accession>
<feature type="transmembrane region" description="Helical" evidence="1">
    <location>
        <begin position="7"/>
        <end position="25"/>
    </location>
</feature>
<sequence length="116" mass="11995">MKGKKIGGFFLYFLGIGLGIVMPPVERLACMMVSSGEVCTGINILLLTIELSLMMLGALLISLSHFFKSSHHFSGFLGVSTGLGIALIGGYAGLNALALFGVALATLGLILYKAGG</sequence>
<dbReference type="AlphaFoldDB" id="A0A7C0TYV0"/>
<proteinExistence type="predicted"/>
<protein>
    <submittedName>
        <fullName evidence="2">Uncharacterized protein</fullName>
    </submittedName>
</protein>
<comment type="caution">
    <text evidence="2">The sequence shown here is derived from an EMBL/GenBank/DDBJ whole genome shotgun (WGS) entry which is preliminary data.</text>
</comment>
<feature type="transmembrane region" description="Helical" evidence="1">
    <location>
        <begin position="97"/>
        <end position="115"/>
    </location>
</feature>
<organism evidence="2">
    <name type="scientific">Thermococcus litoralis</name>
    <dbReference type="NCBI Taxonomy" id="2265"/>
    <lineage>
        <taxon>Archaea</taxon>
        <taxon>Methanobacteriati</taxon>
        <taxon>Methanobacteriota</taxon>
        <taxon>Thermococci</taxon>
        <taxon>Thermococcales</taxon>
        <taxon>Thermococcaceae</taxon>
        <taxon>Thermococcus</taxon>
    </lineage>
</organism>
<evidence type="ECO:0000313" key="2">
    <source>
        <dbReference type="EMBL" id="HDD31146.1"/>
    </source>
</evidence>
<dbReference type="EMBL" id="DQYG01000034">
    <property type="protein sequence ID" value="HDD31146.1"/>
    <property type="molecule type" value="Genomic_DNA"/>
</dbReference>
<feature type="transmembrane region" description="Helical" evidence="1">
    <location>
        <begin position="73"/>
        <end position="91"/>
    </location>
</feature>
<name>A0A7C0TYV0_THELI</name>
<gene>
    <name evidence="2" type="ORF">ENF72_00775</name>
</gene>
<evidence type="ECO:0000256" key="1">
    <source>
        <dbReference type="SAM" id="Phobius"/>
    </source>
</evidence>
<keyword evidence="1" id="KW-0472">Membrane</keyword>
<keyword evidence="1" id="KW-1133">Transmembrane helix</keyword>
<dbReference type="Proteomes" id="UP000886210">
    <property type="component" value="Unassembled WGS sequence"/>
</dbReference>